<feature type="compositionally biased region" description="Basic and acidic residues" evidence="9">
    <location>
        <begin position="363"/>
        <end position="383"/>
    </location>
</feature>
<feature type="compositionally biased region" description="Low complexity" evidence="9">
    <location>
        <begin position="553"/>
        <end position="571"/>
    </location>
</feature>
<dbReference type="GO" id="GO:0004651">
    <property type="term" value="F:polynucleotide 5'-phosphatase activity"/>
    <property type="evidence" value="ECO:0007669"/>
    <property type="project" value="UniProtKB-UniRule"/>
</dbReference>
<evidence type="ECO:0000256" key="4">
    <source>
        <dbReference type="ARBA" id="ARBA00022664"/>
    </source>
</evidence>
<keyword evidence="8" id="KW-0506">mRNA capping</keyword>
<keyword evidence="4 8" id="KW-0507">mRNA processing</keyword>
<feature type="compositionally biased region" description="Basic and acidic residues" evidence="9">
    <location>
        <begin position="503"/>
        <end position="512"/>
    </location>
</feature>
<feature type="compositionally biased region" description="Low complexity" evidence="9">
    <location>
        <begin position="112"/>
        <end position="128"/>
    </location>
</feature>
<feature type="compositionally biased region" description="Pro residues" evidence="9">
    <location>
        <begin position="129"/>
        <end position="138"/>
    </location>
</feature>
<comment type="subcellular location">
    <subcellularLocation>
        <location evidence="2 8">Nucleus</location>
    </subcellularLocation>
</comment>
<dbReference type="InterPro" id="IPR040343">
    <property type="entry name" value="Cet1/Ctl1"/>
</dbReference>
<feature type="compositionally biased region" description="Basic and acidic residues" evidence="9">
    <location>
        <begin position="430"/>
        <end position="457"/>
    </location>
</feature>
<dbReference type="PANTHER" id="PTHR28118:SF1">
    <property type="entry name" value="POLYNUCLEOTIDE 5'-TRIPHOSPHATASE CTL1-RELATED"/>
    <property type="match status" value="1"/>
</dbReference>
<evidence type="ECO:0000256" key="5">
    <source>
        <dbReference type="ARBA" id="ARBA00022801"/>
    </source>
</evidence>
<protein>
    <recommendedName>
        <fullName evidence="8">mRNA-capping enzyme subunit beta</fullName>
        <ecNumber evidence="8">3.6.1.74</ecNumber>
    </recommendedName>
    <alternativeName>
        <fullName evidence="8">mRNA 5'-phosphatase</fullName>
    </alternativeName>
    <alternativeName>
        <fullName evidence="8">mRNA 5'-triphosphate monophosphatase</fullName>
    </alternativeName>
</protein>
<dbReference type="InterPro" id="IPR004206">
    <property type="entry name" value="mRNA_triPase_Cet1"/>
</dbReference>
<dbReference type="CDD" id="cd07470">
    <property type="entry name" value="CYTH-like_mRNA_RTPase"/>
    <property type="match status" value="1"/>
</dbReference>
<feature type="region of interest" description="Disordered" evidence="9">
    <location>
        <begin position="422"/>
        <end position="571"/>
    </location>
</feature>
<feature type="compositionally biased region" description="Basic and acidic residues" evidence="9">
    <location>
        <begin position="531"/>
        <end position="552"/>
    </location>
</feature>
<feature type="compositionally biased region" description="Low complexity" evidence="9">
    <location>
        <begin position="190"/>
        <end position="201"/>
    </location>
</feature>
<dbReference type="Pfam" id="PF02940">
    <property type="entry name" value="mRNA_triPase"/>
    <property type="match status" value="1"/>
</dbReference>
<reference evidence="11 12" key="1">
    <citation type="journal article" date="2018" name="Mol. Ecol.">
        <title>The obligate alkalophilic soda-lake fungus Sodiomyces alkalinus has shifted to a protein diet.</title>
        <authorList>
            <person name="Grum-Grzhimaylo A.A."/>
            <person name="Falkoski D.L."/>
            <person name="van den Heuvel J."/>
            <person name="Valero-Jimenez C.A."/>
            <person name="Min B."/>
            <person name="Choi I.G."/>
            <person name="Lipzen A."/>
            <person name="Daum C.G."/>
            <person name="Aanen D.K."/>
            <person name="Tsang A."/>
            <person name="Henrissat B."/>
            <person name="Bilanenko E.N."/>
            <person name="de Vries R.P."/>
            <person name="van Kan J.A.L."/>
            <person name="Grigoriev I.V."/>
            <person name="Debets A.J.M."/>
        </authorList>
    </citation>
    <scope>NUCLEOTIDE SEQUENCE [LARGE SCALE GENOMIC DNA]</scope>
    <source>
        <strain evidence="11 12">F11</strain>
    </source>
</reference>
<dbReference type="Proteomes" id="UP000272025">
    <property type="component" value="Unassembled WGS sequence"/>
</dbReference>
<dbReference type="OrthoDB" id="272147at2759"/>
<evidence type="ECO:0000256" key="8">
    <source>
        <dbReference type="RuleBase" id="RU367053"/>
    </source>
</evidence>
<comment type="similarity">
    <text evidence="3 8">Belongs to the fungal TPase family.</text>
</comment>
<evidence type="ECO:0000256" key="3">
    <source>
        <dbReference type="ARBA" id="ARBA00006345"/>
    </source>
</evidence>
<feature type="region of interest" description="Disordered" evidence="9">
    <location>
        <begin position="1"/>
        <end position="406"/>
    </location>
</feature>
<comment type="cofactor">
    <cofactor evidence="1 8">
        <name>Mg(2+)</name>
        <dbReference type="ChEBI" id="CHEBI:18420"/>
    </cofactor>
</comment>
<dbReference type="GeneID" id="39575825"/>
<evidence type="ECO:0000256" key="2">
    <source>
        <dbReference type="ARBA" id="ARBA00004123"/>
    </source>
</evidence>
<evidence type="ECO:0000313" key="12">
    <source>
        <dbReference type="Proteomes" id="UP000272025"/>
    </source>
</evidence>
<evidence type="ECO:0000256" key="9">
    <source>
        <dbReference type="SAM" id="MobiDB-lite"/>
    </source>
</evidence>
<comment type="catalytic activity">
    <reaction evidence="7">
        <text>a 5'-end triphospho-ribonucleoside in mRNA + H2O = a 5'-end diphospho-ribonucleoside in mRNA + phosphate + H(+)</text>
        <dbReference type="Rhea" id="RHEA:67004"/>
        <dbReference type="Rhea" id="RHEA-COMP:17164"/>
        <dbReference type="Rhea" id="RHEA-COMP:17165"/>
        <dbReference type="ChEBI" id="CHEBI:15377"/>
        <dbReference type="ChEBI" id="CHEBI:15378"/>
        <dbReference type="ChEBI" id="CHEBI:43474"/>
        <dbReference type="ChEBI" id="CHEBI:167616"/>
        <dbReference type="ChEBI" id="CHEBI:167618"/>
        <dbReference type="EC" id="3.6.1.74"/>
    </reaction>
    <physiologicalReaction direction="left-to-right" evidence="7">
        <dbReference type="Rhea" id="RHEA:67005"/>
    </physiologicalReaction>
</comment>
<accession>A0A3N2PPX9</accession>
<evidence type="ECO:0000256" key="6">
    <source>
        <dbReference type="ARBA" id="ARBA00023242"/>
    </source>
</evidence>
<keyword evidence="6 8" id="KW-0539">Nucleus</keyword>
<dbReference type="Gene3D" id="3.20.100.10">
    <property type="entry name" value="mRNA triphosphatase Cet1-like"/>
    <property type="match status" value="1"/>
</dbReference>
<sequence>MDLRSLMNTSENDDRPRDKPAPPVPVNPPPHKQPPAYAHQQHPPPPIQTPTTPAHNPPSYAFRESPYSHALHSSPGKHPTPQEYSAHGPSASASYPPQTPYQGPAPYPAGPPHQAHYGDTRSPSASGPGPSPYRPPPSSSATAGYPFPSTATAPPPNSAHGSEASASPVQRHPHLPPSSSYPSRDSYALTPGAPHGATTTPSHPPASYMPQQQQQQQQQQHQHQHSGPPVPVPQTPPIGTPGGSHSYMHQQSQSAHSSPTPTSAQSQHHFGQSFPHGSPVPANKPPPPGEYNRQTSQPPTPLGPPSSAGPHQRQLSSGPPNFAQPPSPYQQRMTVNASQLSQTHATPPALPRASTSTSISISHDPRAGEPHRGSQSTSERDRSVSVSPKTRIPSLPSSAGGQPVVRAASAVVDSDVRLALPGAAILSGGSERERAHTPAKRKLADRDLSPGELEKTNTRPPPGQVNGGHTTFSHDPGVQPRAPAAQPLRKKPVRYSTPPPWAHKYDSRENRRLNKGNLELQKRGPPSLNGKPDKVVARQEQVKQEEDSRRNSPEVARPVQPPQAAEAQPRNAAEDLLGPWEPSITGVKPMEEISKAIADFLFVNVIASPVAGEITSRGIQFEIEAKLGTLIDKDTNDRVMKFIATECILQDTGRLAFRSSMTEAQHKVLNDWLNDKVVKTNPQNPDPKARGRVQVHYKHRREVDRFFEIPSSLQGRLPGCVRSYLNSKHSVKVRVTFDQKTGQPLNKIVKARVADLHLHMPNAPLDCRISVNLETAWDGPLEELEQIAIGHGIKFPDRNKDRLSYTHSHYQIDLTQVTQTVPGPGVCPICSPLLSSSSFSFSFSFSSFSFSSSSSSSSLVISGLSFRWSILRWLTCVHLRIRNAWIKSMSSKLSLTRPLPLTRLEGPNPADLTDIRSL</sequence>
<dbReference type="STRING" id="1314773.A0A3N2PPX9"/>
<dbReference type="EMBL" id="ML119059">
    <property type="protein sequence ID" value="ROT36558.1"/>
    <property type="molecule type" value="Genomic_DNA"/>
</dbReference>
<dbReference type="InterPro" id="IPR037009">
    <property type="entry name" value="mRNA_triPase_Cet1_sf"/>
</dbReference>
<evidence type="ECO:0000313" key="11">
    <source>
        <dbReference type="EMBL" id="ROT36558.1"/>
    </source>
</evidence>
<dbReference type="GO" id="GO:0006370">
    <property type="term" value="P:7-methylguanosine mRNA capping"/>
    <property type="evidence" value="ECO:0007669"/>
    <property type="project" value="UniProtKB-UniRule"/>
</dbReference>
<dbReference type="SUPFAM" id="SSF55154">
    <property type="entry name" value="CYTH-like phosphatases"/>
    <property type="match status" value="1"/>
</dbReference>
<organism evidence="11 12">
    <name type="scientific">Sodiomyces alkalinus (strain CBS 110278 / VKM F-3762 / F11)</name>
    <name type="common">Alkaliphilic filamentous fungus</name>
    <dbReference type="NCBI Taxonomy" id="1314773"/>
    <lineage>
        <taxon>Eukaryota</taxon>
        <taxon>Fungi</taxon>
        <taxon>Dikarya</taxon>
        <taxon>Ascomycota</taxon>
        <taxon>Pezizomycotina</taxon>
        <taxon>Sordariomycetes</taxon>
        <taxon>Hypocreomycetidae</taxon>
        <taxon>Glomerellales</taxon>
        <taxon>Plectosphaerellaceae</taxon>
        <taxon>Sodiomyces</taxon>
    </lineage>
</organism>
<feature type="compositionally biased region" description="Pro residues" evidence="9">
    <location>
        <begin position="21"/>
        <end position="33"/>
    </location>
</feature>
<keyword evidence="5 8" id="KW-0378">Hydrolase</keyword>
<dbReference type="InterPro" id="IPR033469">
    <property type="entry name" value="CYTH-like_dom_sf"/>
</dbReference>
<dbReference type="RefSeq" id="XP_028464364.1">
    <property type="nucleotide sequence ID" value="XM_028607347.1"/>
</dbReference>
<proteinExistence type="inferred from homology"/>
<keyword evidence="12" id="KW-1185">Reference proteome</keyword>
<feature type="compositionally biased region" description="Low complexity" evidence="9">
    <location>
        <begin position="211"/>
        <end position="227"/>
    </location>
</feature>
<evidence type="ECO:0000259" key="10">
    <source>
        <dbReference type="Pfam" id="PF02940"/>
    </source>
</evidence>
<feature type="compositionally biased region" description="Polar residues" evidence="9">
    <location>
        <begin position="247"/>
        <end position="270"/>
    </location>
</feature>
<dbReference type="GO" id="GO:0031533">
    <property type="term" value="C:mRNA capping enzyme complex"/>
    <property type="evidence" value="ECO:0007669"/>
    <property type="project" value="UniProtKB-UniRule"/>
</dbReference>
<dbReference type="EC" id="3.6.1.74" evidence="8"/>
<dbReference type="GO" id="GO:0140818">
    <property type="term" value="F:mRNA 5'-triphosphate monophosphatase activity"/>
    <property type="evidence" value="ECO:0007669"/>
    <property type="project" value="UniProtKB-EC"/>
</dbReference>
<feature type="compositionally biased region" description="Pro residues" evidence="9">
    <location>
        <begin position="97"/>
        <end position="111"/>
    </location>
</feature>
<evidence type="ECO:0000256" key="7">
    <source>
        <dbReference type="ARBA" id="ARBA00047740"/>
    </source>
</evidence>
<feature type="domain" description="mRNA triphosphatase Cet1-like" evidence="10">
    <location>
        <begin position="591"/>
        <end position="819"/>
    </location>
</feature>
<dbReference type="PANTHER" id="PTHR28118">
    <property type="entry name" value="POLYNUCLEOTIDE 5'-TRIPHOSPHATASE-RELATED"/>
    <property type="match status" value="1"/>
</dbReference>
<dbReference type="AlphaFoldDB" id="A0A3N2PPX9"/>
<comment type="function">
    <text evidence="8">First step of mRNA capping. Converts the 5'-triphosphate end of a nascent mRNA chain into a diphosphate end.</text>
</comment>
<comment type="subunit">
    <text evidence="8">Heterodimer. The mRNA-capping enzyme is composed of two separate chains alpha and beta, respectively a mRNA guanylyltransferase and an mRNA 5'-triphosphate monophosphatase.</text>
</comment>
<feature type="compositionally biased region" description="Polar residues" evidence="9">
    <location>
        <begin position="1"/>
        <end position="10"/>
    </location>
</feature>
<feature type="compositionally biased region" description="Polar residues" evidence="9">
    <location>
        <begin position="329"/>
        <end position="345"/>
    </location>
</feature>
<feature type="compositionally biased region" description="Pro residues" evidence="9">
    <location>
        <begin position="228"/>
        <end position="239"/>
    </location>
</feature>
<gene>
    <name evidence="11" type="ORF">SODALDRAFT_221976</name>
</gene>
<evidence type="ECO:0000256" key="1">
    <source>
        <dbReference type="ARBA" id="ARBA00001946"/>
    </source>
</evidence>
<name>A0A3N2PPX9_SODAK</name>